<dbReference type="AlphaFoldDB" id="A0A138ZYV5"/>
<evidence type="ECO:0000256" key="4">
    <source>
        <dbReference type="ARBA" id="ARBA00023136"/>
    </source>
</evidence>
<dbReference type="PANTHER" id="PTHR11863">
    <property type="entry name" value="STEROL DESATURASE"/>
    <property type="match status" value="1"/>
</dbReference>
<feature type="transmembrane region" description="Helical" evidence="5">
    <location>
        <begin position="32"/>
        <end position="53"/>
    </location>
</feature>
<dbReference type="GO" id="GO:0008610">
    <property type="term" value="P:lipid biosynthetic process"/>
    <property type="evidence" value="ECO:0007669"/>
    <property type="project" value="InterPro"/>
</dbReference>
<keyword evidence="2 5" id="KW-0812">Transmembrane</keyword>
<dbReference type="STRING" id="1344416.A0A138ZYV5"/>
<sequence>MSLSKLNTAGLSAVNLWKSLIDGLTNYVGDSATFVILVLGVSKLISAYNAYLFEFAHQMGWWQQYRIQQDRMVDPKTTREALEGRYGLKSYIGLILVGVPITYAQYFIYKKAYGFDVKTLPGSFSQFSWDLFKCIFAWDTSLFWIHYTLHYFPWLYKNIHKRHHEFKTVNVAVGGHLTFIDNLLMTFAPIIIGVTTSKSTFLGLFVFQAFFTHIASRAHCGYELPWDPLNWVFPYCAYHDFHHLKTHYNFQTLFVFWDLIVGGNAQGCGTCIVGNQQTPRRIFCRRGTRPTG</sequence>
<accession>A0A138ZYV5</accession>
<evidence type="ECO:0000256" key="3">
    <source>
        <dbReference type="ARBA" id="ARBA00022989"/>
    </source>
</evidence>
<evidence type="ECO:0000256" key="1">
    <source>
        <dbReference type="ARBA" id="ARBA00004370"/>
    </source>
</evidence>
<protein>
    <recommendedName>
        <fullName evidence="6">Fatty acid hydroxylase domain-containing protein</fullName>
    </recommendedName>
</protein>
<dbReference type="Proteomes" id="UP000070544">
    <property type="component" value="Unassembled WGS sequence"/>
</dbReference>
<evidence type="ECO:0000256" key="2">
    <source>
        <dbReference type="ARBA" id="ARBA00022692"/>
    </source>
</evidence>
<keyword evidence="4 5" id="KW-0472">Membrane</keyword>
<dbReference type="GO" id="GO:0016491">
    <property type="term" value="F:oxidoreductase activity"/>
    <property type="evidence" value="ECO:0007669"/>
    <property type="project" value="InterPro"/>
</dbReference>
<organism evidence="7 8">
    <name type="scientific">Gonapodya prolifera (strain JEL478)</name>
    <name type="common">Monoblepharis prolifera</name>
    <dbReference type="NCBI Taxonomy" id="1344416"/>
    <lineage>
        <taxon>Eukaryota</taxon>
        <taxon>Fungi</taxon>
        <taxon>Fungi incertae sedis</taxon>
        <taxon>Chytridiomycota</taxon>
        <taxon>Chytridiomycota incertae sedis</taxon>
        <taxon>Monoblepharidomycetes</taxon>
        <taxon>Monoblepharidales</taxon>
        <taxon>Gonapodyaceae</taxon>
        <taxon>Gonapodya</taxon>
    </lineage>
</organism>
<reference evidence="7 8" key="1">
    <citation type="journal article" date="2015" name="Genome Biol. Evol.">
        <title>Phylogenomic analyses indicate that early fungi evolved digesting cell walls of algal ancestors of land plants.</title>
        <authorList>
            <person name="Chang Y."/>
            <person name="Wang S."/>
            <person name="Sekimoto S."/>
            <person name="Aerts A.L."/>
            <person name="Choi C."/>
            <person name="Clum A."/>
            <person name="LaButti K.M."/>
            <person name="Lindquist E.A."/>
            <person name="Yee Ngan C."/>
            <person name="Ohm R.A."/>
            <person name="Salamov A.A."/>
            <person name="Grigoriev I.V."/>
            <person name="Spatafora J.W."/>
            <person name="Berbee M.L."/>
        </authorList>
    </citation>
    <scope>NUCLEOTIDE SEQUENCE [LARGE SCALE GENOMIC DNA]</scope>
    <source>
        <strain evidence="7 8">JEL478</strain>
    </source>
</reference>
<name>A0A138ZYV5_GONPJ</name>
<dbReference type="InterPro" id="IPR006694">
    <property type="entry name" value="Fatty_acid_hydroxylase"/>
</dbReference>
<dbReference type="InterPro" id="IPR050307">
    <property type="entry name" value="Sterol_Desaturase_Related"/>
</dbReference>
<evidence type="ECO:0000259" key="6">
    <source>
        <dbReference type="Pfam" id="PF04116"/>
    </source>
</evidence>
<feature type="transmembrane region" description="Helical" evidence="5">
    <location>
        <begin position="129"/>
        <end position="152"/>
    </location>
</feature>
<dbReference type="GO" id="GO:0016020">
    <property type="term" value="C:membrane"/>
    <property type="evidence" value="ECO:0007669"/>
    <property type="project" value="UniProtKB-SubCell"/>
</dbReference>
<gene>
    <name evidence="7" type="ORF">M427DRAFT_218382</name>
</gene>
<evidence type="ECO:0000313" key="8">
    <source>
        <dbReference type="Proteomes" id="UP000070544"/>
    </source>
</evidence>
<proteinExistence type="predicted"/>
<dbReference type="OrthoDB" id="4865518at2759"/>
<feature type="transmembrane region" description="Helical" evidence="5">
    <location>
        <begin position="91"/>
        <end position="109"/>
    </location>
</feature>
<keyword evidence="8" id="KW-1185">Reference proteome</keyword>
<comment type="subcellular location">
    <subcellularLocation>
        <location evidence="1">Membrane</location>
    </subcellularLocation>
</comment>
<dbReference type="GO" id="GO:0005506">
    <property type="term" value="F:iron ion binding"/>
    <property type="evidence" value="ECO:0007669"/>
    <property type="project" value="InterPro"/>
</dbReference>
<feature type="domain" description="Fatty acid hydroxylase" evidence="6">
    <location>
        <begin position="133"/>
        <end position="262"/>
    </location>
</feature>
<dbReference type="Pfam" id="PF04116">
    <property type="entry name" value="FA_hydroxylase"/>
    <property type="match status" value="1"/>
</dbReference>
<keyword evidence="3 5" id="KW-1133">Transmembrane helix</keyword>
<dbReference type="EMBL" id="KQ965857">
    <property type="protein sequence ID" value="KXS09598.1"/>
    <property type="molecule type" value="Genomic_DNA"/>
</dbReference>
<evidence type="ECO:0000256" key="5">
    <source>
        <dbReference type="SAM" id="Phobius"/>
    </source>
</evidence>
<evidence type="ECO:0000313" key="7">
    <source>
        <dbReference type="EMBL" id="KXS09598.1"/>
    </source>
</evidence>